<dbReference type="GeneID" id="73735770"/>
<evidence type="ECO:0000313" key="1">
    <source>
        <dbReference type="EMBL" id="QGT81973.1"/>
    </source>
</evidence>
<organism evidence="1 2">
    <name type="scientific">Pseudomonas coronafaciens pv. coronafaciens</name>
    <dbReference type="NCBI Taxonomy" id="235275"/>
    <lineage>
        <taxon>Bacteria</taxon>
        <taxon>Pseudomonadati</taxon>
        <taxon>Pseudomonadota</taxon>
        <taxon>Gammaproteobacteria</taxon>
        <taxon>Pseudomonadales</taxon>
        <taxon>Pseudomonadaceae</taxon>
        <taxon>Pseudomonas</taxon>
        <taxon>Pseudomonas coronafaciens</taxon>
    </lineage>
</organism>
<sequence length="71" mass="7841">MTDLYIQNQQSKVCDIHKMEYCTLCANDLKPWAGKGSGRFSVQRVVEQVAACEFAVGRATVGLITLLSTVF</sequence>
<gene>
    <name evidence="1" type="ORF">GMO17_12635</name>
</gene>
<proteinExistence type="predicted"/>
<dbReference type="Proteomes" id="UP000423413">
    <property type="component" value="Chromosome"/>
</dbReference>
<dbReference type="RefSeq" id="WP_155490480.1">
    <property type="nucleotide sequence ID" value="NZ_CP046441.1"/>
</dbReference>
<protein>
    <submittedName>
        <fullName evidence="1">Uncharacterized protein</fullName>
    </submittedName>
</protein>
<accession>A0AAE6UP91</accession>
<dbReference type="EMBL" id="CP046441">
    <property type="protein sequence ID" value="QGT81973.1"/>
    <property type="molecule type" value="Genomic_DNA"/>
</dbReference>
<reference evidence="1 2" key="1">
    <citation type="submission" date="2019-11" db="EMBL/GenBank/DDBJ databases">
        <title>Complete genome sequence of Pseudomonas syringae pv. coronafaciens isolate B19001 originated in imported oat cereal.</title>
        <authorList>
            <person name="Kim S.M."/>
            <person name="Lee B.C."/>
            <person name="Seo S.J."/>
            <person name="Lee J.E."/>
            <person name="Choi N.J."/>
            <person name="Park J.H."/>
        </authorList>
    </citation>
    <scope>NUCLEOTIDE SEQUENCE [LARGE SCALE GENOMIC DNA]</scope>
    <source>
        <strain evidence="1 2">B19001</strain>
    </source>
</reference>
<dbReference type="AlphaFoldDB" id="A0AAE6UP91"/>
<name>A0AAE6UP91_9PSED</name>
<evidence type="ECO:0000313" key="2">
    <source>
        <dbReference type="Proteomes" id="UP000423413"/>
    </source>
</evidence>